<dbReference type="Gene3D" id="3.10.129.10">
    <property type="entry name" value="Hotdog Thioesterase"/>
    <property type="match status" value="1"/>
</dbReference>
<dbReference type="PANTHER" id="PTHR36934">
    <property type="entry name" value="BLR0278 PROTEIN"/>
    <property type="match status" value="1"/>
</dbReference>
<keyword evidence="5" id="KW-1185">Reference proteome</keyword>
<feature type="active site" evidence="1">
    <location>
        <position position="68"/>
    </location>
</feature>
<feature type="active site" evidence="1">
    <location>
        <position position="42"/>
    </location>
</feature>
<comment type="caution">
    <text evidence="4">The sequence shown here is derived from an EMBL/GenBank/DDBJ whole genome shotgun (WGS) entry which is preliminary data.</text>
</comment>
<sequence>MSLAPGLRAEVRIVVEHEDTAIRVGSGDVPVLGTPRLLALAEGATVEAVQRHLEPGRTSVGTRVLIEHRLPSPVGAHVEIVAELTEVDGRRLVFSVSAADEAGALVATGTIERVVVDRERFLARL</sequence>
<dbReference type="InterPro" id="IPR025540">
    <property type="entry name" value="FlK"/>
</dbReference>
<feature type="domain" description="Fluoroacetyl-CoA-specific thioesterase-like" evidence="3">
    <location>
        <begin position="15"/>
        <end position="119"/>
    </location>
</feature>
<protein>
    <submittedName>
        <fullName evidence="4">Thioesterase</fullName>
    </submittedName>
</protein>
<dbReference type="SUPFAM" id="SSF54637">
    <property type="entry name" value="Thioesterase/thiol ester dehydrase-isomerase"/>
    <property type="match status" value="1"/>
</dbReference>
<dbReference type="RefSeq" id="WP_150940099.1">
    <property type="nucleotide sequence ID" value="NZ_VYTZ01000022.1"/>
</dbReference>
<evidence type="ECO:0000313" key="4">
    <source>
        <dbReference type="EMBL" id="KAA9373590.1"/>
    </source>
</evidence>
<dbReference type="PIRSF" id="PIRSF014972">
    <property type="entry name" value="FlK"/>
    <property type="match status" value="1"/>
</dbReference>
<dbReference type="PANTHER" id="PTHR36934:SF1">
    <property type="entry name" value="THIOESTERASE DOMAIN-CONTAINING PROTEIN"/>
    <property type="match status" value="1"/>
</dbReference>
<dbReference type="AlphaFoldDB" id="A0A5J5JTT7"/>
<evidence type="ECO:0000256" key="2">
    <source>
        <dbReference type="PIRSR" id="PIRSR014972-2"/>
    </source>
</evidence>
<name>A0A5J5JTT7_9ACTN</name>
<feature type="binding site" evidence="2">
    <location>
        <position position="113"/>
    </location>
    <ligand>
        <name>substrate</name>
    </ligand>
</feature>
<dbReference type="Proteomes" id="UP000327011">
    <property type="component" value="Unassembled WGS sequence"/>
</dbReference>
<evidence type="ECO:0000313" key="5">
    <source>
        <dbReference type="Proteomes" id="UP000327011"/>
    </source>
</evidence>
<dbReference type="InterPro" id="IPR029069">
    <property type="entry name" value="HotDog_dom_sf"/>
</dbReference>
<dbReference type="EMBL" id="VYTZ01000022">
    <property type="protein sequence ID" value="KAA9373590.1"/>
    <property type="molecule type" value="Genomic_DNA"/>
</dbReference>
<evidence type="ECO:0000259" key="3">
    <source>
        <dbReference type="Pfam" id="PF22636"/>
    </source>
</evidence>
<dbReference type="Pfam" id="PF22636">
    <property type="entry name" value="FlK"/>
    <property type="match status" value="1"/>
</dbReference>
<organism evidence="4 5">
    <name type="scientific">Microbispora cellulosiformans</name>
    <dbReference type="NCBI Taxonomy" id="2614688"/>
    <lineage>
        <taxon>Bacteria</taxon>
        <taxon>Bacillati</taxon>
        <taxon>Actinomycetota</taxon>
        <taxon>Actinomycetes</taxon>
        <taxon>Streptosporangiales</taxon>
        <taxon>Streptosporangiaceae</taxon>
        <taxon>Microbispora</taxon>
    </lineage>
</organism>
<feature type="binding site" evidence="2">
    <location>
        <position position="61"/>
    </location>
    <ligand>
        <name>substrate</name>
    </ligand>
</feature>
<evidence type="ECO:0000256" key="1">
    <source>
        <dbReference type="PIRSR" id="PIRSR014972-1"/>
    </source>
</evidence>
<reference evidence="4 5" key="1">
    <citation type="submission" date="2019-09" db="EMBL/GenBank/DDBJ databases">
        <title>Screening of Novel Bioactive Compounds from Soil-Associated.</title>
        <authorList>
            <person name="Gong X."/>
        </authorList>
    </citation>
    <scope>NUCLEOTIDE SEQUENCE [LARGE SCALE GENOMIC DNA]</scope>
    <source>
        <strain evidence="4 5">Gxj-6</strain>
    </source>
</reference>
<accession>A0A5J5JTT7</accession>
<feature type="active site" evidence="1">
    <location>
        <position position="34"/>
    </location>
</feature>
<proteinExistence type="predicted"/>
<feature type="binding site" evidence="2">
    <location>
        <position position="61"/>
    </location>
    <ligand>
        <name>CoA</name>
        <dbReference type="ChEBI" id="CHEBI:57287"/>
    </ligand>
</feature>
<gene>
    <name evidence="4" type="ORF">F5972_34865</name>
</gene>
<dbReference type="InterPro" id="IPR054485">
    <property type="entry name" value="FlK-like_dom"/>
</dbReference>